<reference evidence="1" key="1">
    <citation type="journal article" date="2015" name="Nature">
        <title>Complex archaea that bridge the gap between prokaryotes and eukaryotes.</title>
        <authorList>
            <person name="Spang A."/>
            <person name="Saw J.H."/>
            <person name="Jorgensen S.L."/>
            <person name="Zaremba-Niedzwiedzka K."/>
            <person name="Martijn J."/>
            <person name="Lind A.E."/>
            <person name="van Eijk R."/>
            <person name="Schleper C."/>
            <person name="Guy L."/>
            <person name="Ettema T.J."/>
        </authorList>
    </citation>
    <scope>NUCLEOTIDE SEQUENCE</scope>
</reference>
<accession>A0A0F9A9Y2</accession>
<dbReference type="AlphaFoldDB" id="A0A0F9A9Y2"/>
<name>A0A0F9A9Y2_9ZZZZ</name>
<sequence>YSTESNKEDALRLYSPFSVGGTATRREDDTYRGTWRLEGGR</sequence>
<feature type="non-terminal residue" evidence="1">
    <location>
        <position position="1"/>
    </location>
</feature>
<comment type="caution">
    <text evidence="1">The sequence shown here is derived from an EMBL/GenBank/DDBJ whole genome shotgun (WGS) entry which is preliminary data.</text>
</comment>
<protein>
    <submittedName>
        <fullName evidence="1">Uncharacterized protein</fullName>
    </submittedName>
</protein>
<gene>
    <name evidence="1" type="ORF">LCGC14_2596900</name>
</gene>
<dbReference type="EMBL" id="LAZR01043743">
    <property type="protein sequence ID" value="KKL06349.1"/>
    <property type="molecule type" value="Genomic_DNA"/>
</dbReference>
<proteinExistence type="predicted"/>
<evidence type="ECO:0000313" key="1">
    <source>
        <dbReference type="EMBL" id="KKL06349.1"/>
    </source>
</evidence>
<organism evidence="1">
    <name type="scientific">marine sediment metagenome</name>
    <dbReference type="NCBI Taxonomy" id="412755"/>
    <lineage>
        <taxon>unclassified sequences</taxon>
        <taxon>metagenomes</taxon>
        <taxon>ecological metagenomes</taxon>
    </lineage>
</organism>